<evidence type="ECO:0000313" key="2">
    <source>
        <dbReference type="Proteomes" id="UP000014500"/>
    </source>
</evidence>
<sequence length="72" mass="8368">MKEISRMARADTLRASMGYSFKDSNVFMLKVFCYTKCHDRLLTPHQRVQVNWDKNENLCVCTLDEPPAGDIK</sequence>
<keyword evidence="2" id="KW-1185">Reference proteome</keyword>
<dbReference type="Proteomes" id="UP000014500">
    <property type="component" value="Unassembled WGS sequence"/>
</dbReference>
<reference evidence="1" key="2">
    <citation type="submission" date="2015-02" db="UniProtKB">
        <authorList>
            <consortium name="EnsemblMetazoa"/>
        </authorList>
    </citation>
    <scope>IDENTIFICATION</scope>
</reference>
<accession>T1JBS6</accession>
<evidence type="ECO:0000313" key="1">
    <source>
        <dbReference type="EnsemblMetazoa" id="SMAR011229-PA"/>
    </source>
</evidence>
<name>T1JBS6_STRMM</name>
<proteinExistence type="predicted"/>
<reference evidence="2" key="1">
    <citation type="submission" date="2011-05" db="EMBL/GenBank/DDBJ databases">
        <authorList>
            <person name="Richards S.R."/>
            <person name="Qu J."/>
            <person name="Jiang H."/>
            <person name="Jhangiani S.N."/>
            <person name="Agravi P."/>
            <person name="Goodspeed R."/>
            <person name="Gross S."/>
            <person name="Mandapat C."/>
            <person name="Jackson L."/>
            <person name="Mathew T."/>
            <person name="Pu L."/>
            <person name="Thornton R."/>
            <person name="Saada N."/>
            <person name="Wilczek-Boney K.B."/>
            <person name="Lee S."/>
            <person name="Kovar C."/>
            <person name="Wu Y."/>
            <person name="Scherer S.E."/>
            <person name="Worley K.C."/>
            <person name="Muzny D.M."/>
            <person name="Gibbs R."/>
        </authorList>
    </citation>
    <scope>NUCLEOTIDE SEQUENCE</scope>
    <source>
        <strain evidence="2">Brora</strain>
    </source>
</reference>
<dbReference type="EnsemblMetazoa" id="SMAR011229-RA">
    <property type="protein sequence ID" value="SMAR011229-PA"/>
    <property type="gene ID" value="SMAR011229"/>
</dbReference>
<protein>
    <submittedName>
        <fullName evidence="1">Uncharacterized protein</fullName>
    </submittedName>
</protein>
<dbReference type="HOGENOM" id="CLU_2725411_0_0_1"/>
<dbReference type="AlphaFoldDB" id="T1JBS6"/>
<organism evidence="1 2">
    <name type="scientific">Strigamia maritima</name>
    <name type="common">European centipede</name>
    <name type="synonym">Geophilus maritimus</name>
    <dbReference type="NCBI Taxonomy" id="126957"/>
    <lineage>
        <taxon>Eukaryota</taxon>
        <taxon>Metazoa</taxon>
        <taxon>Ecdysozoa</taxon>
        <taxon>Arthropoda</taxon>
        <taxon>Myriapoda</taxon>
        <taxon>Chilopoda</taxon>
        <taxon>Pleurostigmophora</taxon>
        <taxon>Geophilomorpha</taxon>
        <taxon>Linotaeniidae</taxon>
        <taxon>Strigamia</taxon>
    </lineage>
</organism>
<dbReference type="EMBL" id="JH432018">
    <property type="status" value="NOT_ANNOTATED_CDS"/>
    <property type="molecule type" value="Genomic_DNA"/>
</dbReference>